<dbReference type="EnsemblMetazoa" id="XM_008217943">
    <property type="protein sequence ID" value="XP_008216165"/>
    <property type="gene ID" value="LOC103317895"/>
</dbReference>
<proteinExistence type="predicted"/>
<accession>A0A7M7HDD0</accession>
<evidence type="ECO:0000313" key="1">
    <source>
        <dbReference type="EnsemblMetazoa" id="XP_008216165"/>
    </source>
</evidence>
<dbReference type="RefSeq" id="XP_008216165.1">
    <property type="nucleotide sequence ID" value="XM_008217943.4"/>
</dbReference>
<sequence>MFTTQGSHRKSRQLFLGIDAWASFVLRDFKEVAVGSYQSDQELNQRNKIQPAVLRNRRISKWKF</sequence>
<dbReference type="Proteomes" id="UP000002358">
    <property type="component" value="Chromosome 2"/>
</dbReference>
<dbReference type="AlphaFoldDB" id="A0A7M7HDD0"/>
<dbReference type="GeneID" id="103317895"/>
<name>A0A7M7HDD0_NASVI</name>
<protein>
    <submittedName>
        <fullName evidence="1">Uncharacterized protein</fullName>
    </submittedName>
</protein>
<evidence type="ECO:0000313" key="2">
    <source>
        <dbReference type="Proteomes" id="UP000002358"/>
    </source>
</evidence>
<reference evidence="1" key="1">
    <citation type="submission" date="2021-01" db="UniProtKB">
        <authorList>
            <consortium name="EnsemblMetazoa"/>
        </authorList>
    </citation>
    <scope>IDENTIFICATION</scope>
</reference>
<organism evidence="1 2">
    <name type="scientific">Nasonia vitripennis</name>
    <name type="common">Parasitic wasp</name>
    <dbReference type="NCBI Taxonomy" id="7425"/>
    <lineage>
        <taxon>Eukaryota</taxon>
        <taxon>Metazoa</taxon>
        <taxon>Ecdysozoa</taxon>
        <taxon>Arthropoda</taxon>
        <taxon>Hexapoda</taxon>
        <taxon>Insecta</taxon>
        <taxon>Pterygota</taxon>
        <taxon>Neoptera</taxon>
        <taxon>Endopterygota</taxon>
        <taxon>Hymenoptera</taxon>
        <taxon>Apocrita</taxon>
        <taxon>Proctotrupomorpha</taxon>
        <taxon>Chalcidoidea</taxon>
        <taxon>Pteromalidae</taxon>
        <taxon>Pteromalinae</taxon>
        <taxon>Nasonia</taxon>
    </lineage>
</organism>
<keyword evidence="2" id="KW-1185">Reference proteome</keyword>